<dbReference type="EMBL" id="LT630287">
    <property type="protein sequence ID" value="SFV40808.1"/>
    <property type="molecule type" value="Genomic_DNA"/>
</dbReference>
<evidence type="ECO:0000256" key="10">
    <source>
        <dbReference type="SAM" id="MobiDB-lite"/>
    </source>
</evidence>
<evidence type="ECO:0000256" key="5">
    <source>
        <dbReference type="ARBA" id="ARBA00023136"/>
    </source>
</evidence>
<dbReference type="InterPro" id="IPR011922">
    <property type="entry name" value="Cell_div_FtsL"/>
</dbReference>
<sequence>MAQNTARQIMTDPVSQPVHTKQNKNEQQSKKAFYLKIEKIMVVLISAWVSILACFVVASAINLNSSQVDLQKVNSQISAIQSKNANTKQEVVELTSRSRLDAFAKKAGLSMNEQNTRNVSK</sequence>
<dbReference type="Proteomes" id="UP000051491">
    <property type="component" value="Unassembled WGS sequence"/>
</dbReference>
<reference evidence="11 13" key="1">
    <citation type="journal article" date="2015" name="Genome Announc.">
        <title>Expanding the biotechnology potential of lactobacilli through comparative genomics of 213 strains and associated genera.</title>
        <authorList>
            <person name="Sun Z."/>
            <person name="Harris H.M."/>
            <person name="McCann A."/>
            <person name="Guo C."/>
            <person name="Argimon S."/>
            <person name="Zhang W."/>
            <person name="Yang X."/>
            <person name="Jeffery I.B."/>
            <person name="Cooney J.C."/>
            <person name="Kagawa T.F."/>
            <person name="Liu W."/>
            <person name="Song Y."/>
            <person name="Salvetti E."/>
            <person name="Wrobel A."/>
            <person name="Rasinkangas P."/>
            <person name="Parkhill J."/>
            <person name="Rea M.C."/>
            <person name="O'Sullivan O."/>
            <person name="Ritari J."/>
            <person name="Douillard F.P."/>
            <person name="Paul Ross R."/>
            <person name="Yang R."/>
            <person name="Briner A.E."/>
            <person name="Felis G.E."/>
            <person name="de Vos W.M."/>
            <person name="Barrangou R."/>
            <person name="Klaenhammer T.R."/>
            <person name="Caufield P.W."/>
            <person name="Cui Y."/>
            <person name="Zhang H."/>
            <person name="O'Toole P.W."/>
        </authorList>
    </citation>
    <scope>NUCLEOTIDE SEQUENCE [LARGE SCALE GENOMIC DNA]</scope>
    <source>
        <strain evidence="11 13">DSM 15353</strain>
    </source>
</reference>
<dbReference type="GO" id="GO:0043093">
    <property type="term" value="P:FtsZ-dependent cytokinesis"/>
    <property type="evidence" value="ECO:0007669"/>
    <property type="project" value="UniProtKB-UniRule"/>
</dbReference>
<dbReference type="RefSeq" id="WP_010494687.1">
    <property type="nucleotide sequence ID" value="NZ_JBHUGU010000002.1"/>
</dbReference>
<gene>
    <name evidence="7" type="primary">ftsL</name>
    <name evidence="11" type="ORF">IV43_GL000672</name>
    <name evidence="12" type="ORF">LAC1533_1388</name>
</gene>
<dbReference type="HAMAP" id="MF_00910">
    <property type="entry name" value="FtsL"/>
    <property type="match status" value="1"/>
</dbReference>
<accession>A0A0R2K9M4</accession>
<keyword evidence="4 7" id="KW-1133">Transmembrane helix</keyword>
<name>A0A0R2K9M4_9LACO</name>
<evidence type="ECO:0000313" key="14">
    <source>
        <dbReference type="Proteomes" id="UP000190935"/>
    </source>
</evidence>
<dbReference type="AlphaFoldDB" id="A0A0R2K9M4"/>
<evidence type="ECO:0000313" key="12">
    <source>
        <dbReference type="EMBL" id="SFV40808.1"/>
    </source>
</evidence>
<keyword evidence="5 7" id="KW-0472">Membrane</keyword>
<dbReference type="GeneID" id="95349482"/>
<feature type="transmembrane region" description="Helical" evidence="7">
    <location>
        <begin position="40"/>
        <end position="61"/>
    </location>
</feature>
<evidence type="ECO:0000256" key="3">
    <source>
        <dbReference type="ARBA" id="ARBA00022692"/>
    </source>
</evidence>
<proteinExistence type="inferred from homology"/>
<evidence type="ECO:0000256" key="2">
    <source>
        <dbReference type="ARBA" id="ARBA00022618"/>
    </source>
</evidence>
<dbReference type="PATRIC" id="fig|89059.3.peg.696"/>
<keyword evidence="2 7" id="KW-0132">Cell division</keyword>
<dbReference type="GO" id="GO:0005886">
    <property type="term" value="C:plasma membrane"/>
    <property type="evidence" value="ECO:0007669"/>
    <property type="project" value="UniProtKB-SubCell"/>
</dbReference>
<evidence type="ECO:0000313" key="11">
    <source>
        <dbReference type="EMBL" id="KRN86195.1"/>
    </source>
</evidence>
<evidence type="ECO:0000256" key="4">
    <source>
        <dbReference type="ARBA" id="ARBA00022989"/>
    </source>
</evidence>
<evidence type="ECO:0000256" key="9">
    <source>
        <dbReference type="SAM" id="Coils"/>
    </source>
</evidence>
<feature type="region of interest" description="Disordered" evidence="10">
    <location>
        <begin position="1"/>
        <end position="28"/>
    </location>
</feature>
<dbReference type="EMBL" id="JQBK01000017">
    <property type="protein sequence ID" value="KRN86195.1"/>
    <property type="molecule type" value="Genomic_DNA"/>
</dbReference>
<dbReference type="KEGG" id="laca:LAC1533_1388"/>
<evidence type="ECO:0000256" key="8">
    <source>
        <dbReference type="NCBIfam" id="TIGR02209"/>
    </source>
</evidence>
<reference evidence="14" key="2">
    <citation type="submission" date="2016-11" db="EMBL/GenBank/DDBJ databases">
        <authorList>
            <person name="Papadimitriou K."/>
        </authorList>
    </citation>
    <scope>NUCLEOTIDE SEQUENCE [LARGE SCALE GENOMIC DNA]</scope>
    <source>
        <strain evidence="14">ACA-DC 1533</strain>
    </source>
</reference>
<evidence type="ECO:0000256" key="6">
    <source>
        <dbReference type="ARBA" id="ARBA00023306"/>
    </source>
</evidence>
<comment type="subcellular location">
    <subcellularLocation>
        <location evidence="7">Cell membrane</location>
        <topology evidence="7">Single-pass type II membrane protein</topology>
    </subcellularLocation>
    <text evidence="7">Localizes to the division septum where it forms a ring structure.</text>
</comment>
<dbReference type="OrthoDB" id="2134768at2"/>
<comment type="similarity">
    <text evidence="7">Belongs to the FtsL family.</text>
</comment>
<keyword evidence="6 7" id="KW-0131">Cell cycle</keyword>
<evidence type="ECO:0000313" key="13">
    <source>
        <dbReference type="Proteomes" id="UP000051491"/>
    </source>
</evidence>
<keyword evidence="1 7" id="KW-1003">Cell membrane</keyword>
<comment type="function">
    <text evidence="7">Essential cell division protein.</text>
</comment>
<feature type="compositionally biased region" description="Polar residues" evidence="10">
    <location>
        <begin position="1"/>
        <end position="20"/>
    </location>
</feature>
<dbReference type="STRING" id="89059.LAC1533_1388"/>
<reference evidence="12" key="3">
    <citation type="submission" date="2016-11" db="EMBL/GenBank/DDBJ databases">
        <authorList>
            <person name="Jaros S."/>
            <person name="Januszkiewicz K."/>
            <person name="Wedrychowicz H."/>
        </authorList>
    </citation>
    <scope>NUCLEOTIDE SEQUENCE [LARGE SCALE GENOMIC DNA]</scope>
    <source>
        <strain evidence="12">ACA-DC 1533</strain>
    </source>
</reference>
<dbReference type="GO" id="GO:0032153">
    <property type="term" value="C:cell division site"/>
    <property type="evidence" value="ECO:0007669"/>
    <property type="project" value="UniProtKB-UniRule"/>
</dbReference>
<dbReference type="NCBIfam" id="TIGR02209">
    <property type="entry name" value="ftsL_broad"/>
    <property type="match status" value="1"/>
</dbReference>
<keyword evidence="9" id="KW-0175">Coiled coil</keyword>
<evidence type="ECO:0000256" key="7">
    <source>
        <dbReference type="HAMAP-Rule" id="MF_00910"/>
    </source>
</evidence>
<dbReference type="Proteomes" id="UP000190935">
    <property type="component" value="Chromosome I"/>
</dbReference>
<protein>
    <recommendedName>
        <fullName evidence="7 8">Cell division protein FtsL</fullName>
    </recommendedName>
</protein>
<feature type="coiled-coil region" evidence="9">
    <location>
        <begin position="70"/>
        <end position="97"/>
    </location>
</feature>
<evidence type="ECO:0000256" key="1">
    <source>
        <dbReference type="ARBA" id="ARBA00022475"/>
    </source>
</evidence>
<organism evidence="11 13">
    <name type="scientific">Ligilactobacillus acidipiscis</name>
    <dbReference type="NCBI Taxonomy" id="89059"/>
    <lineage>
        <taxon>Bacteria</taxon>
        <taxon>Bacillati</taxon>
        <taxon>Bacillota</taxon>
        <taxon>Bacilli</taxon>
        <taxon>Lactobacillales</taxon>
        <taxon>Lactobacillaceae</taxon>
        <taxon>Ligilactobacillus</taxon>
    </lineage>
</organism>
<keyword evidence="3 7" id="KW-0812">Transmembrane</keyword>